<dbReference type="Proteomes" id="UP001365128">
    <property type="component" value="Unassembled WGS sequence"/>
</dbReference>
<dbReference type="EMBL" id="JBBPDW010000040">
    <property type="protein sequence ID" value="KAK7535420.1"/>
    <property type="molecule type" value="Genomic_DNA"/>
</dbReference>
<feature type="region of interest" description="Disordered" evidence="1">
    <location>
        <begin position="370"/>
        <end position="407"/>
    </location>
</feature>
<evidence type="ECO:0000256" key="2">
    <source>
        <dbReference type="SAM" id="Phobius"/>
    </source>
</evidence>
<feature type="transmembrane region" description="Helical" evidence="2">
    <location>
        <begin position="231"/>
        <end position="251"/>
    </location>
</feature>
<reference evidence="4 5" key="1">
    <citation type="submission" date="2024-04" db="EMBL/GenBank/DDBJ databases">
        <title>Phyllosticta paracitricarpa is synonymous to the EU quarantine fungus P. citricarpa based on phylogenomic analyses.</title>
        <authorList>
            <consortium name="Lawrence Berkeley National Laboratory"/>
            <person name="Van Ingen-Buijs V.A."/>
            <person name="Van Westerhoven A.C."/>
            <person name="Haridas S."/>
            <person name="Skiadas P."/>
            <person name="Martin F."/>
            <person name="Groenewald J.Z."/>
            <person name="Crous P.W."/>
            <person name="Seidl M.F."/>
        </authorList>
    </citation>
    <scope>NUCLEOTIDE SEQUENCE [LARGE SCALE GENOMIC DNA]</scope>
    <source>
        <strain evidence="4 5">CBS 122670</strain>
    </source>
</reference>
<evidence type="ECO:0000256" key="1">
    <source>
        <dbReference type="SAM" id="MobiDB-lite"/>
    </source>
</evidence>
<name>A0ABR1LJR5_9PEZI</name>
<feature type="transmembrane region" description="Helical" evidence="2">
    <location>
        <begin position="304"/>
        <end position="331"/>
    </location>
</feature>
<proteinExistence type="predicted"/>
<keyword evidence="2" id="KW-0812">Transmembrane</keyword>
<feature type="signal peptide" evidence="3">
    <location>
        <begin position="1"/>
        <end position="20"/>
    </location>
</feature>
<feature type="chain" id="PRO_5045792712" evidence="3">
    <location>
        <begin position="21"/>
        <end position="666"/>
    </location>
</feature>
<keyword evidence="3" id="KW-0732">Signal</keyword>
<evidence type="ECO:0000313" key="4">
    <source>
        <dbReference type="EMBL" id="KAK7535420.1"/>
    </source>
</evidence>
<comment type="caution">
    <text evidence="4">The sequence shown here is derived from an EMBL/GenBank/DDBJ whole genome shotgun (WGS) entry which is preliminary data.</text>
</comment>
<protein>
    <submittedName>
        <fullName evidence="4">Uncharacterized protein</fullName>
    </submittedName>
</protein>
<feature type="region of interest" description="Disordered" evidence="1">
    <location>
        <begin position="450"/>
        <end position="473"/>
    </location>
</feature>
<keyword evidence="2" id="KW-1133">Transmembrane helix</keyword>
<accession>A0ABR1LJR5</accession>
<evidence type="ECO:0000313" key="5">
    <source>
        <dbReference type="Proteomes" id="UP001365128"/>
    </source>
</evidence>
<feature type="compositionally biased region" description="Low complexity" evidence="1">
    <location>
        <begin position="500"/>
        <end position="515"/>
    </location>
</feature>
<evidence type="ECO:0000256" key="3">
    <source>
        <dbReference type="SAM" id="SignalP"/>
    </source>
</evidence>
<feature type="transmembrane region" description="Helical" evidence="2">
    <location>
        <begin position="118"/>
        <end position="137"/>
    </location>
</feature>
<feature type="region of interest" description="Disordered" evidence="1">
    <location>
        <begin position="492"/>
        <end position="543"/>
    </location>
</feature>
<keyword evidence="5" id="KW-1185">Reference proteome</keyword>
<organism evidence="4 5">
    <name type="scientific">Phyllosticta citricarpa</name>
    <dbReference type="NCBI Taxonomy" id="55181"/>
    <lineage>
        <taxon>Eukaryota</taxon>
        <taxon>Fungi</taxon>
        <taxon>Dikarya</taxon>
        <taxon>Ascomycota</taxon>
        <taxon>Pezizomycotina</taxon>
        <taxon>Dothideomycetes</taxon>
        <taxon>Dothideomycetes incertae sedis</taxon>
        <taxon>Botryosphaeriales</taxon>
        <taxon>Phyllostictaceae</taxon>
        <taxon>Phyllosticta</taxon>
    </lineage>
</organism>
<feature type="compositionally biased region" description="Basic residues" evidence="1">
    <location>
        <begin position="516"/>
        <end position="543"/>
    </location>
</feature>
<sequence length="666" mass="74436">MSLIALYIFFILATVPLARPYPLSTQPTPDATAPEIATTTHEEIPRCPAGPGNGDLYGLGIRLGIYLQWLASHITHTVSPASAAATHDANSVFLLAILIALTTGTARRRKWIRAEEAYIVLLVAWGFVGTVVGVAGVRLRGLEGRSVCGWAWVKKRLRGWIGKRRARGKSKEKTKGSPHGEGRLASFRRWTRAMTLSEMKTHSLRRRKRVLRLTLGAASVVKHPSFSWAGVFWRSSILSYLAALNAWVWWSGVEEWQLSRARGAGGKAFAQAPTWASDGCVHVVFFFGAHALEQGALMRVLRVLSLVLAVPALVFSVAIALVAAVLLRFVVQTEGDDFITSLSLRNTEDTPTRRHLFSWIHLLRRLTKSASSKPVKTQAHSKPKSKSEQRSAPPRTEIDNDNVPKPLRRVRRSSSLSLAAASSAVGKPFLLGVRDVVTQWFVRKEAEQLRMGREREDEDDQRQQRGEEERGQDLAVVWKPFMTLMMNRGEGEGEVKGEENNSSASHAATTSASSNHNHRHCKHSTKLKPEPRHHHHHHHHPDPLPHHHIIHFLPQILHILPLAAFIISIEASLRLARLTAVNDLSSIGQLIPFIIGLASFAASLREVLLVVYRRRHPDWRDWAWELSPLAWEVLSARNVPSPKEVVAFRNFKRSNGSQLYPQDFSA</sequence>
<keyword evidence="2" id="KW-0472">Membrane</keyword>
<feature type="compositionally biased region" description="Basic and acidic residues" evidence="1">
    <location>
        <begin position="450"/>
        <end position="472"/>
    </location>
</feature>
<gene>
    <name evidence="4" type="ORF">IWX46DRAFT_643905</name>
</gene>